<dbReference type="AlphaFoldDB" id="A0A0B2PED8"/>
<organism evidence="2">
    <name type="scientific">Glycine soja</name>
    <name type="common">Wild soybean</name>
    <dbReference type="NCBI Taxonomy" id="3848"/>
    <lineage>
        <taxon>Eukaryota</taxon>
        <taxon>Viridiplantae</taxon>
        <taxon>Streptophyta</taxon>
        <taxon>Embryophyta</taxon>
        <taxon>Tracheophyta</taxon>
        <taxon>Spermatophyta</taxon>
        <taxon>Magnoliopsida</taxon>
        <taxon>eudicotyledons</taxon>
        <taxon>Gunneridae</taxon>
        <taxon>Pentapetalae</taxon>
        <taxon>rosids</taxon>
        <taxon>fabids</taxon>
        <taxon>Fabales</taxon>
        <taxon>Fabaceae</taxon>
        <taxon>Papilionoideae</taxon>
        <taxon>50 kb inversion clade</taxon>
        <taxon>NPAAA clade</taxon>
        <taxon>indigoferoid/millettioid clade</taxon>
        <taxon>Phaseoleae</taxon>
        <taxon>Glycine</taxon>
        <taxon>Glycine subgen. Soja</taxon>
    </lineage>
</organism>
<dbReference type="Proteomes" id="UP000053555">
    <property type="component" value="Unassembled WGS sequence"/>
</dbReference>
<name>A0A0B2PED8_GLYSO</name>
<proteinExistence type="predicted"/>
<dbReference type="InterPro" id="IPR000782">
    <property type="entry name" value="FAS1_domain"/>
</dbReference>
<feature type="domain" description="FAS1" evidence="1">
    <location>
        <begin position="13"/>
        <end position="80"/>
    </location>
</feature>
<dbReference type="EMBL" id="KN667906">
    <property type="protein sequence ID" value="KHN05962.1"/>
    <property type="molecule type" value="Genomic_DNA"/>
</dbReference>
<gene>
    <name evidence="2" type="ORF">glysoja_032350</name>
</gene>
<reference evidence="2" key="1">
    <citation type="submission" date="2014-07" db="EMBL/GenBank/DDBJ databases">
        <title>Identification of a novel salt tolerance gene in wild soybean by whole-genome sequencing.</title>
        <authorList>
            <person name="Lam H.-M."/>
            <person name="Qi X."/>
            <person name="Li M.-W."/>
            <person name="Liu X."/>
            <person name="Xie M."/>
            <person name="Ni M."/>
            <person name="Xu X."/>
        </authorList>
    </citation>
    <scope>NUCLEOTIDE SEQUENCE [LARGE SCALE GENOMIC DNA]</scope>
    <source>
        <tissue evidence="2">Root</tissue>
    </source>
</reference>
<sequence length="80" mass="8709">MCVSFSKPPSPNINNLTILLSTMPELSQFTSILASAMPLAADLSELSSLPILVVRNVYLATDNHLSPTTLADILRYHILL</sequence>
<evidence type="ECO:0000259" key="1">
    <source>
        <dbReference type="PROSITE" id="PS50213"/>
    </source>
</evidence>
<accession>A0A0B2PED8</accession>
<evidence type="ECO:0000313" key="2">
    <source>
        <dbReference type="EMBL" id="KHN05962.1"/>
    </source>
</evidence>
<dbReference type="PROSITE" id="PS50213">
    <property type="entry name" value="FAS1"/>
    <property type="match status" value="1"/>
</dbReference>
<protein>
    <recommendedName>
        <fullName evidence="1">FAS1 domain-containing protein</fullName>
    </recommendedName>
</protein>